<gene>
    <name evidence="13" type="ORF">A11Q_1779</name>
</gene>
<feature type="transmembrane region" description="Helical" evidence="9">
    <location>
        <begin position="220"/>
        <end position="240"/>
    </location>
</feature>
<dbReference type="PRINTS" id="PR00344">
    <property type="entry name" value="BCTRLSENSOR"/>
</dbReference>
<dbReference type="SMART" id="SM00388">
    <property type="entry name" value="HisKA"/>
    <property type="match status" value="1"/>
</dbReference>
<dbReference type="CDD" id="cd06225">
    <property type="entry name" value="HAMP"/>
    <property type="match status" value="1"/>
</dbReference>
<dbReference type="GO" id="GO:0016020">
    <property type="term" value="C:membrane"/>
    <property type="evidence" value="ECO:0007669"/>
    <property type="project" value="UniProtKB-SubCell"/>
</dbReference>
<feature type="transmembrane region" description="Helical" evidence="9">
    <location>
        <begin position="20"/>
        <end position="41"/>
    </location>
</feature>
<dbReference type="Gene3D" id="6.10.340.10">
    <property type="match status" value="1"/>
</dbReference>
<dbReference type="InterPro" id="IPR005467">
    <property type="entry name" value="His_kinase_dom"/>
</dbReference>
<dbReference type="Pfam" id="PF02518">
    <property type="entry name" value="HATPase_c"/>
    <property type="match status" value="1"/>
</dbReference>
<dbReference type="KEGG" id="bex:A11Q_1779"/>
<dbReference type="RefSeq" id="WP_015470485.1">
    <property type="nucleotide sequence ID" value="NC_020813.1"/>
</dbReference>
<dbReference type="eggNOG" id="COG2205">
    <property type="taxonomic scope" value="Bacteria"/>
</dbReference>
<dbReference type="STRING" id="1184267.A11Q_1779"/>
<dbReference type="InterPro" id="IPR004358">
    <property type="entry name" value="Sig_transdc_His_kin-like_C"/>
</dbReference>
<reference evidence="13 14" key="1">
    <citation type="journal article" date="2013" name="ISME J.">
        <title>By their genes ye shall know them: genomic signatures of predatory bacteria.</title>
        <authorList>
            <person name="Pasternak Z."/>
            <person name="Pietrokovski S."/>
            <person name="Rotem O."/>
            <person name="Gophna U."/>
            <person name="Lurie-Weinberger M.N."/>
            <person name="Jurkevitch E."/>
        </authorList>
    </citation>
    <scope>NUCLEOTIDE SEQUENCE [LARGE SCALE GENOMIC DNA]</scope>
    <source>
        <strain evidence="13 14">JSS</strain>
    </source>
</reference>
<dbReference type="Proteomes" id="UP000012040">
    <property type="component" value="Chromosome"/>
</dbReference>
<dbReference type="Gene3D" id="3.30.565.10">
    <property type="entry name" value="Histidine kinase-like ATPase, C-terminal domain"/>
    <property type="match status" value="1"/>
</dbReference>
<dbReference type="InterPro" id="IPR036890">
    <property type="entry name" value="HATPase_C_sf"/>
</dbReference>
<dbReference type="Pfam" id="PF00072">
    <property type="entry name" value="Response_reg"/>
    <property type="match status" value="1"/>
</dbReference>
<dbReference type="HOGENOM" id="CLU_411997_0_0_7"/>
<dbReference type="InterPro" id="IPR003594">
    <property type="entry name" value="HATPase_dom"/>
</dbReference>
<dbReference type="PANTHER" id="PTHR45339">
    <property type="entry name" value="HYBRID SIGNAL TRANSDUCTION HISTIDINE KINASE J"/>
    <property type="match status" value="1"/>
</dbReference>
<dbReference type="OrthoDB" id="5287350at2"/>
<sequence>MLHRKIDRIWKDLSVSKKLYVVVGLMTFLIVFELLTLKYTANILSSVRGFVAGESLWSKSQKDALLAMHNYIVSKDEKYYGQFLEHLAIPLNDRIAREELEKAQPDHERMYQSFINGGIHPDDIPSMIHLIRYYKNFSYVQNSLEAWRQGDTAIDEILALGQTIHQEVEESLKGSSPLLPIANQDLRLQQLAELNVQVSAHADRFSYTLAEAARWVETQFFLFLLFAILVLQSAGLYFAFRLSKGLLHSLLHLNKVAYLIGTGDFSQRIPVDSLDELGQLASSLNLLSLNLQNMSGEKDQAEEANQVKSLFLANMSHEIRTPLGAILGFVEILKEPNLSDEQRKQYLNIISRTGDTLVTIINDILDLSKVEAGKIEVVKEVFSLSQLLRDVELLMKLRSEAKGIELVFESSRQTPEVVYSDPLRLRQILINIIGNAIKFTQRGSVRVYCEATPSHLLFRISDTGLGVESQDVAKLFRPFSQADLSIRKMHGGTGLGLVLSRELARLLEGDIELESTQPGVGSVFVVKVAYRIPRHLRPEKVAVHERIERQAAIDPMKGIQGKHILLVEDTSENQILITHILSKSGATVQVAHNGQEALECVDSGTYDLILMDMQMPILDGYSATRMLREKGYRKPIISLTAHAMREDLRKCIEVGCDDVLTKPINKVLLIETLTRYCN</sequence>
<dbReference type="PANTHER" id="PTHR45339:SF1">
    <property type="entry name" value="HYBRID SIGNAL TRANSDUCTION HISTIDINE KINASE J"/>
    <property type="match status" value="1"/>
</dbReference>
<feature type="domain" description="Histidine kinase" evidence="10">
    <location>
        <begin position="314"/>
        <end position="532"/>
    </location>
</feature>
<accession>M4VC04</accession>
<feature type="domain" description="HAMP" evidence="12">
    <location>
        <begin position="244"/>
        <end position="296"/>
    </location>
</feature>
<dbReference type="InterPro" id="IPR036097">
    <property type="entry name" value="HisK_dim/P_sf"/>
</dbReference>
<evidence type="ECO:0000256" key="8">
    <source>
        <dbReference type="PROSITE-ProRule" id="PRU00169"/>
    </source>
</evidence>
<dbReference type="InterPro" id="IPR011006">
    <property type="entry name" value="CheY-like_superfamily"/>
</dbReference>
<dbReference type="Gene3D" id="3.40.50.2300">
    <property type="match status" value="1"/>
</dbReference>
<proteinExistence type="predicted"/>
<keyword evidence="9" id="KW-0472">Membrane</keyword>
<evidence type="ECO:0000256" key="6">
    <source>
        <dbReference type="ARBA" id="ARBA00022777"/>
    </source>
</evidence>
<dbReference type="InterPro" id="IPR001789">
    <property type="entry name" value="Sig_transdc_resp-reg_receiver"/>
</dbReference>
<keyword evidence="7" id="KW-0902">Two-component regulatory system</keyword>
<dbReference type="Pfam" id="PF00512">
    <property type="entry name" value="HisKA"/>
    <property type="match status" value="1"/>
</dbReference>
<keyword evidence="9" id="KW-1133">Transmembrane helix</keyword>
<dbReference type="CDD" id="cd16922">
    <property type="entry name" value="HATPase_EvgS-ArcB-TorS-like"/>
    <property type="match status" value="1"/>
</dbReference>
<keyword evidence="9" id="KW-0812">Transmembrane</keyword>
<dbReference type="GO" id="GO:0000155">
    <property type="term" value="F:phosphorelay sensor kinase activity"/>
    <property type="evidence" value="ECO:0007669"/>
    <property type="project" value="InterPro"/>
</dbReference>
<comment type="subcellular location">
    <subcellularLocation>
        <location evidence="2">Membrane</location>
    </subcellularLocation>
</comment>
<dbReference type="AlphaFoldDB" id="M4VC04"/>
<dbReference type="SUPFAM" id="SSF158472">
    <property type="entry name" value="HAMP domain-like"/>
    <property type="match status" value="1"/>
</dbReference>
<feature type="modified residue" description="4-aspartylphosphate" evidence="8">
    <location>
        <position position="612"/>
    </location>
</feature>
<keyword evidence="14" id="KW-1185">Reference proteome</keyword>
<evidence type="ECO:0000259" key="11">
    <source>
        <dbReference type="PROSITE" id="PS50110"/>
    </source>
</evidence>
<comment type="catalytic activity">
    <reaction evidence="1">
        <text>ATP + protein L-histidine = ADP + protein N-phospho-L-histidine.</text>
        <dbReference type="EC" id="2.7.13.3"/>
    </reaction>
</comment>
<dbReference type="SMART" id="SM00448">
    <property type="entry name" value="REC"/>
    <property type="match status" value="1"/>
</dbReference>
<dbReference type="PROSITE" id="PS50885">
    <property type="entry name" value="HAMP"/>
    <property type="match status" value="1"/>
</dbReference>
<evidence type="ECO:0000313" key="14">
    <source>
        <dbReference type="Proteomes" id="UP000012040"/>
    </source>
</evidence>
<evidence type="ECO:0000256" key="9">
    <source>
        <dbReference type="SAM" id="Phobius"/>
    </source>
</evidence>
<evidence type="ECO:0000256" key="1">
    <source>
        <dbReference type="ARBA" id="ARBA00000085"/>
    </source>
</evidence>
<evidence type="ECO:0000256" key="5">
    <source>
        <dbReference type="ARBA" id="ARBA00022679"/>
    </source>
</evidence>
<dbReference type="SMART" id="SM00304">
    <property type="entry name" value="HAMP"/>
    <property type="match status" value="1"/>
</dbReference>
<dbReference type="PROSITE" id="PS50109">
    <property type="entry name" value="HIS_KIN"/>
    <property type="match status" value="1"/>
</dbReference>
<dbReference type="CDD" id="cd17546">
    <property type="entry name" value="REC_hyHK_CKI1_RcsC-like"/>
    <property type="match status" value="1"/>
</dbReference>
<protein>
    <recommendedName>
        <fullName evidence="3">histidine kinase</fullName>
        <ecNumber evidence="3">2.7.13.3</ecNumber>
    </recommendedName>
</protein>
<dbReference type="SUPFAM" id="SSF55874">
    <property type="entry name" value="ATPase domain of HSP90 chaperone/DNA topoisomerase II/histidine kinase"/>
    <property type="match status" value="1"/>
</dbReference>
<organism evidence="13 14">
    <name type="scientific">Pseudobdellovibrio exovorus JSS</name>
    <dbReference type="NCBI Taxonomy" id="1184267"/>
    <lineage>
        <taxon>Bacteria</taxon>
        <taxon>Pseudomonadati</taxon>
        <taxon>Bdellovibrionota</taxon>
        <taxon>Bdellovibrionia</taxon>
        <taxon>Bdellovibrionales</taxon>
        <taxon>Pseudobdellovibrionaceae</taxon>
        <taxon>Pseudobdellovibrio</taxon>
    </lineage>
</organism>
<evidence type="ECO:0000313" key="13">
    <source>
        <dbReference type="EMBL" id="AGH95995.1"/>
    </source>
</evidence>
<name>M4VC04_9BACT</name>
<evidence type="ECO:0000259" key="10">
    <source>
        <dbReference type="PROSITE" id="PS50109"/>
    </source>
</evidence>
<dbReference type="EC" id="2.7.13.3" evidence="3"/>
<dbReference type="eggNOG" id="COG3850">
    <property type="taxonomic scope" value="Bacteria"/>
</dbReference>
<dbReference type="CDD" id="cd00082">
    <property type="entry name" value="HisKA"/>
    <property type="match status" value="1"/>
</dbReference>
<dbReference type="EMBL" id="CP003537">
    <property type="protein sequence ID" value="AGH95995.1"/>
    <property type="molecule type" value="Genomic_DNA"/>
</dbReference>
<evidence type="ECO:0000256" key="2">
    <source>
        <dbReference type="ARBA" id="ARBA00004370"/>
    </source>
</evidence>
<dbReference type="Gene3D" id="1.10.287.130">
    <property type="match status" value="1"/>
</dbReference>
<keyword evidence="6" id="KW-0418">Kinase</keyword>
<dbReference type="InterPro" id="IPR003660">
    <property type="entry name" value="HAMP_dom"/>
</dbReference>
<evidence type="ECO:0000256" key="3">
    <source>
        <dbReference type="ARBA" id="ARBA00012438"/>
    </source>
</evidence>
<dbReference type="SUPFAM" id="SSF47384">
    <property type="entry name" value="Homodimeric domain of signal transducing histidine kinase"/>
    <property type="match status" value="1"/>
</dbReference>
<evidence type="ECO:0000256" key="7">
    <source>
        <dbReference type="ARBA" id="ARBA00023012"/>
    </source>
</evidence>
<keyword evidence="4 8" id="KW-0597">Phosphoprotein</keyword>
<feature type="domain" description="Response regulatory" evidence="11">
    <location>
        <begin position="563"/>
        <end position="677"/>
    </location>
</feature>
<dbReference type="FunFam" id="3.30.565.10:FF:000010">
    <property type="entry name" value="Sensor histidine kinase RcsC"/>
    <property type="match status" value="1"/>
</dbReference>
<evidence type="ECO:0000256" key="4">
    <source>
        <dbReference type="ARBA" id="ARBA00022553"/>
    </source>
</evidence>
<evidence type="ECO:0000259" key="12">
    <source>
        <dbReference type="PROSITE" id="PS50885"/>
    </source>
</evidence>
<dbReference type="SMART" id="SM00387">
    <property type="entry name" value="HATPase_c"/>
    <property type="match status" value="1"/>
</dbReference>
<dbReference type="InterPro" id="IPR003661">
    <property type="entry name" value="HisK_dim/P_dom"/>
</dbReference>
<dbReference type="SUPFAM" id="SSF52172">
    <property type="entry name" value="CheY-like"/>
    <property type="match status" value="1"/>
</dbReference>
<dbReference type="PATRIC" id="fig|1184267.3.peg.1800"/>
<keyword evidence="5" id="KW-0808">Transferase</keyword>
<dbReference type="PROSITE" id="PS50110">
    <property type="entry name" value="RESPONSE_REGULATORY"/>
    <property type="match status" value="1"/>
</dbReference>
<dbReference type="Pfam" id="PF00672">
    <property type="entry name" value="HAMP"/>
    <property type="match status" value="1"/>
</dbReference>